<dbReference type="AlphaFoldDB" id="A0A0N8GMQ3"/>
<dbReference type="STRING" id="360411.AC812_08220"/>
<keyword evidence="1" id="KW-0812">Transmembrane</keyword>
<dbReference type="PATRIC" id="fig|360411.5.peg.3213"/>
<dbReference type="RefSeq" id="WP_061918364.1">
    <property type="nucleotide sequence ID" value="NZ_DF967971.1"/>
</dbReference>
<dbReference type="Proteomes" id="UP000050514">
    <property type="component" value="Unassembled WGS sequence"/>
</dbReference>
<dbReference type="EMBL" id="LGHJ01000013">
    <property type="protein sequence ID" value="KPL75938.1"/>
    <property type="molecule type" value="Genomic_DNA"/>
</dbReference>
<feature type="transmembrane region" description="Helical" evidence="1">
    <location>
        <begin position="70"/>
        <end position="87"/>
    </location>
</feature>
<gene>
    <name evidence="2" type="ORF">AC812_08220</name>
</gene>
<comment type="caution">
    <text evidence="2">The sequence shown here is derived from an EMBL/GenBank/DDBJ whole genome shotgun (WGS) entry which is preliminary data.</text>
</comment>
<keyword evidence="1" id="KW-1133">Transmembrane helix</keyword>
<dbReference type="OrthoDB" id="163276at2"/>
<evidence type="ECO:0000313" key="2">
    <source>
        <dbReference type="EMBL" id="KPL75938.1"/>
    </source>
</evidence>
<feature type="transmembrane region" description="Helical" evidence="1">
    <location>
        <begin position="99"/>
        <end position="122"/>
    </location>
</feature>
<name>A0A0N8GMQ3_9CHLR</name>
<proteinExistence type="predicted"/>
<feature type="transmembrane region" description="Helical" evidence="1">
    <location>
        <begin position="6"/>
        <end position="24"/>
    </location>
</feature>
<accession>A0A0N8GMQ3</accession>
<evidence type="ECO:0000313" key="3">
    <source>
        <dbReference type="Proteomes" id="UP000050514"/>
    </source>
</evidence>
<keyword evidence="1" id="KW-0472">Membrane</keyword>
<protein>
    <submittedName>
        <fullName evidence="2">Uncharacterized protein</fullName>
    </submittedName>
</protein>
<evidence type="ECO:0000256" key="1">
    <source>
        <dbReference type="SAM" id="Phobius"/>
    </source>
</evidence>
<organism evidence="2 3">
    <name type="scientific">Bellilinea caldifistulae</name>
    <dbReference type="NCBI Taxonomy" id="360411"/>
    <lineage>
        <taxon>Bacteria</taxon>
        <taxon>Bacillati</taxon>
        <taxon>Chloroflexota</taxon>
        <taxon>Anaerolineae</taxon>
        <taxon>Anaerolineales</taxon>
        <taxon>Anaerolineaceae</taxon>
        <taxon>Bellilinea</taxon>
    </lineage>
</organism>
<feature type="transmembrane region" description="Helical" evidence="1">
    <location>
        <begin position="181"/>
        <end position="210"/>
    </location>
</feature>
<keyword evidence="3" id="KW-1185">Reference proteome</keyword>
<reference evidence="2 3" key="1">
    <citation type="submission" date="2015-07" db="EMBL/GenBank/DDBJ databases">
        <title>Draft genome of Bellilinea caldifistulae DSM 17877.</title>
        <authorList>
            <person name="Hemp J."/>
            <person name="Ward L.M."/>
            <person name="Pace L.A."/>
            <person name="Fischer W.W."/>
        </authorList>
    </citation>
    <scope>NUCLEOTIDE SEQUENCE [LARGE SCALE GENOMIC DNA]</scope>
    <source>
        <strain evidence="2 3">GOMI-1</strain>
    </source>
</reference>
<feature type="transmembrane region" description="Helical" evidence="1">
    <location>
        <begin position="31"/>
        <end position="50"/>
    </location>
</feature>
<sequence length="225" mass="23695">MDVDFAWTAVAFILTLLTLSYILGDNPLFRLAAYLFVGVSAGYVAVILLFEVIVPRLVSPLIFGSPAEKMLALVPAVLSLLLLFKLSPRLTTLGNPSMAFLVGSGAAVIVGGAVSGTLFGQIRGAIQPFALSQSGSGLQTGGQLFGGLILLIGTISTLVYFQFSARRKANQQTRRPAVIQVAAFGGQIFIAITLGALYAGVLAAALTALIERFDFLRTAIQTFLP</sequence>
<feature type="transmembrane region" description="Helical" evidence="1">
    <location>
        <begin position="142"/>
        <end position="161"/>
    </location>
</feature>